<dbReference type="OrthoDB" id="10380722at2759"/>
<dbReference type="InParanoid" id="A0A316VVB0"/>
<feature type="compositionally biased region" description="Basic and acidic residues" evidence="1">
    <location>
        <begin position="141"/>
        <end position="154"/>
    </location>
</feature>
<feature type="region of interest" description="Disordered" evidence="1">
    <location>
        <begin position="139"/>
        <end position="185"/>
    </location>
</feature>
<evidence type="ECO:0000313" key="2">
    <source>
        <dbReference type="EMBL" id="PWN41566.1"/>
    </source>
</evidence>
<sequence length="263" mass="27244">MTASIPLGDSTPTRLLAHTLHPSTFEVPPSSTGPGRSNAEAQLSDWRRSNRTAGSTSLSASAAKQMERLAVFRHARGDHLPSRGIQAEKFRMRRALDGLPPVGSTADADDLSDEEAELQHLQDRVANFGDDYIVQIGRMRTRQEEDLSATDRGRTPSSDGSDAEGGPSGGPPVGHTGHAAAAAAAAARQAQITQANTQARTAADAGRLAAMRARARAGAAAAAAAATPAADGAAINPGEDDIGTNATGMEMERDLDASVEDMD</sequence>
<protein>
    <submittedName>
        <fullName evidence="2">Uncharacterized protein</fullName>
    </submittedName>
</protein>
<evidence type="ECO:0000313" key="3">
    <source>
        <dbReference type="Proteomes" id="UP000245783"/>
    </source>
</evidence>
<accession>A0A316VVB0</accession>
<dbReference type="AlphaFoldDB" id="A0A316VVB0"/>
<keyword evidence="3" id="KW-1185">Reference proteome</keyword>
<reference evidence="2 3" key="1">
    <citation type="journal article" date="2018" name="Mol. Biol. Evol.">
        <title>Broad Genomic Sampling Reveals a Smut Pathogenic Ancestry of the Fungal Clade Ustilaginomycotina.</title>
        <authorList>
            <person name="Kijpornyongpan T."/>
            <person name="Mondo S.J."/>
            <person name="Barry K."/>
            <person name="Sandor L."/>
            <person name="Lee J."/>
            <person name="Lipzen A."/>
            <person name="Pangilinan J."/>
            <person name="LaButti K."/>
            <person name="Hainaut M."/>
            <person name="Henrissat B."/>
            <person name="Grigoriev I.V."/>
            <person name="Spatafora J.W."/>
            <person name="Aime M.C."/>
        </authorList>
    </citation>
    <scope>NUCLEOTIDE SEQUENCE [LARGE SCALE GENOMIC DNA]</scope>
    <source>
        <strain evidence="2 3">MCA 4658</strain>
    </source>
</reference>
<feature type="compositionally biased region" description="Polar residues" evidence="1">
    <location>
        <begin position="29"/>
        <end position="41"/>
    </location>
</feature>
<feature type="region of interest" description="Disordered" evidence="1">
    <location>
        <begin position="226"/>
        <end position="263"/>
    </location>
</feature>
<feature type="compositionally biased region" description="Low complexity" evidence="1">
    <location>
        <begin position="52"/>
        <end position="62"/>
    </location>
</feature>
<dbReference type="RefSeq" id="XP_025368726.1">
    <property type="nucleotide sequence ID" value="XM_025516238.1"/>
</dbReference>
<dbReference type="Proteomes" id="UP000245783">
    <property type="component" value="Unassembled WGS sequence"/>
</dbReference>
<gene>
    <name evidence="2" type="ORF">IE81DRAFT_348247</name>
</gene>
<evidence type="ECO:0000256" key="1">
    <source>
        <dbReference type="SAM" id="MobiDB-lite"/>
    </source>
</evidence>
<name>A0A316VVB0_9BASI</name>
<organism evidence="2 3">
    <name type="scientific">Ceraceosorus guamensis</name>
    <dbReference type="NCBI Taxonomy" id="1522189"/>
    <lineage>
        <taxon>Eukaryota</taxon>
        <taxon>Fungi</taxon>
        <taxon>Dikarya</taxon>
        <taxon>Basidiomycota</taxon>
        <taxon>Ustilaginomycotina</taxon>
        <taxon>Exobasidiomycetes</taxon>
        <taxon>Ceraceosorales</taxon>
        <taxon>Ceraceosoraceae</taxon>
        <taxon>Ceraceosorus</taxon>
    </lineage>
</organism>
<dbReference type="EMBL" id="KZ819391">
    <property type="protein sequence ID" value="PWN41566.1"/>
    <property type="molecule type" value="Genomic_DNA"/>
</dbReference>
<feature type="region of interest" description="Disordered" evidence="1">
    <location>
        <begin position="23"/>
        <end position="62"/>
    </location>
</feature>
<proteinExistence type="predicted"/>
<dbReference type="GeneID" id="37038108"/>